<protein>
    <recommendedName>
        <fullName evidence="2">DUF7282 domain-containing protein</fullName>
    </recommendedName>
</protein>
<reference evidence="4" key="1">
    <citation type="submission" date="2016-11" db="EMBL/GenBank/DDBJ databases">
        <authorList>
            <person name="Varghese N."/>
            <person name="Submissions S."/>
        </authorList>
    </citation>
    <scope>NUCLEOTIDE SEQUENCE [LARGE SCALE GENOMIC DNA]</scope>
    <source>
        <strain evidence="4">DSM 22363</strain>
    </source>
</reference>
<proteinExistence type="predicted"/>
<evidence type="ECO:0000259" key="2">
    <source>
        <dbReference type="Pfam" id="PF23951"/>
    </source>
</evidence>
<sequence length="176" mass="18764">MHIKGALATALSLAFLSVPAAAQETPQRAQITMGNGAANAIQVEGVTRQKADTVASSVRVDGADVSTLRANSTRLTFPEVTIEKPGWLVLHPVIDGRPDGDIVSGFTYLDAGQNADVAIRIQHPAGAGDKFLVMLHSDVDQDRVFDFVFVEDGINVEDTAVFEGTRMIAHLISLPE</sequence>
<keyword evidence="4" id="KW-1185">Reference proteome</keyword>
<evidence type="ECO:0000313" key="3">
    <source>
        <dbReference type="EMBL" id="SIN66210.1"/>
    </source>
</evidence>
<dbReference type="InterPro" id="IPR055706">
    <property type="entry name" value="Slg1/2_DUF7282"/>
</dbReference>
<keyword evidence="1" id="KW-0732">Signal</keyword>
<dbReference type="EMBL" id="FSQW01000001">
    <property type="protein sequence ID" value="SIN66210.1"/>
    <property type="molecule type" value="Genomic_DNA"/>
</dbReference>
<feature type="chain" id="PRO_5012229937" description="DUF7282 domain-containing protein" evidence="1">
    <location>
        <begin position="23"/>
        <end position="176"/>
    </location>
</feature>
<dbReference type="OrthoDB" id="7605232at2"/>
<gene>
    <name evidence="3" type="ORF">SAMN02745824_1593</name>
</gene>
<feature type="domain" description="DUF7282" evidence="2">
    <location>
        <begin position="69"/>
        <end position="152"/>
    </location>
</feature>
<name>A0A1N6D5U9_9SPHN</name>
<dbReference type="Proteomes" id="UP000185192">
    <property type="component" value="Unassembled WGS sequence"/>
</dbReference>
<evidence type="ECO:0000256" key="1">
    <source>
        <dbReference type="SAM" id="SignalP"/>
    </source>
</evidence>
<dbReference type="RefSeq" id="WP_074204491.1">
    <property type="nucleotide sequence ID" value="NZ_FSQW01000001.1"/>
</dbReference>
<evidence type="ECO:0000313" key="4">
    <source>
        <dbReference type="Proteomes" id="UP000185192"/>
    </source>
</evidence>
<dbReference type="Pfam" id="PF23951">
    <property type="entry name" value="DUF7282"/>
    <property type="match status" value="1"/>
</dbReference>
<feature type="signal peptide" evidence="1">
    <location>
        <begin position="1"/>
        <end position="22"/>
    </location>
</feature>
<organism evidence="3 4">
    <name type="scientific">Parasphingorhabdus marina DSM 22363</name>
    <dbReference type="NCBI Taxonomy" id="1123272"/>
    <lineage>
        <taxon>Bacteria</taxon>
        <taxon>Pseudomonadati</taxon>
        <taxon>Pseudomonadota</taxon>
        <taxon>Alphaproteobacteria</taxon>
        <taxon>Sphingomonadales</taxon>
        <taxon>Sphingomonadaceae</taxon>
        <taxon>Parasphingorhabdus</taxon>
    </lineage>
</organism>
<accession>A0A1N6D5U9</accession>
<dbReference type="AlphaFoldDB" id="A0A1N6D5U9"/>
<dbReference type="STRING" id="1123272.SAMN02745824_1593"/>